<evidence type="ECO:0000313" key="6">
    <source>
        <dbReference type="Proteomes" id="UP001208017"/>
    </source>
</evidence>
<dbReference type="NCBIfam" id="NF033788">
    <property type="entry name" value="HTH_metalloreg"/>
    <property type="match status" value="1"/>
</dbReference>
<dbReference type="InterPro" id="IPR011991">
    <property type="entry name" value="ArsR-like_HTH"/>
</dbReference>
<evidence type="ECO:0000256" key="3">
    <source>
        <dbReference type="ARBA" id="ARBA00023163"/>
    </source>
</evidence>
<evidence type="ECO:0000313" key="5">
    <source>
        <dbReference type="EMBL" id="MCX7569966.1"/>
    </source>
</evidence>
<dbReference type="PANTHER" id="PTHR33154">
    <property type="entry name" value="TRANSCRIPTIONAL REGULATOR, ARSR FAMILY"/>
    <property type="match status" value="1"/>
</dbReference>
<dbReference type="InterPro" id="IPR036390">
    <property type="entry name" value="WH_DNA-bd_sf"/>
</dbReference>
<dbReference type="Proteomes" id="UP001208017">
    <property type="component" value="Unassembled WGS sequence"/>
</dbReference>
<dbReference type="PRINTS" id="PR00778">
    <property type="entry name" value="HTHARSR"/>
</dbReference>
<sequence>MDLDMLVECHKAMGDKTRLRILSLLKTQELCGCELVEILKMTQPSVSQHLRKLKTAKLVKERREGQWVFYSIDGSVYPFIESTFQALPDLSGEIQWLRDNGLMVTCRA</sequence>
<evidence type="ECO:0000259" key="4">
    <source>
        <dbReference type="PROSITE" id="PS50987"/>
    </source>
</evidence>
<dbReference type="PANTHER" id="PTHR33154:SF18">
    <property type="entry name" value="ARSENICAL RESISTANCE OPERON REPRESSOR"/>
    <property type="match status" value="1"/>
</dbReference>
<dbReference type="EMBL" id="JAPMLT010000003">
    <property type="protein sequence ID" value="MCX7569966.1"/>
    <property type="molecule type" value="Genomic_DNA"/>
</dbReference>
<feature type="domain" description="HTH arsR-type" evidence="4">
    <location>
        <begin position="1"/>
        <end position="95"/>
    </location>
</feature>
<comment type="caution">
    <text evidence="5">The sequence shown here is derived from an EMBL/GenBank/DDBJ whole genome shotgun (WGS) entry which is preliminary data.</text>
</comment>
<reference evidence="5 6" key="1">
    <citation type="submission" date="2022-11" db="EMBL/GenBank/DDBJ databases">
        <title>Study of microbial diversity in lake waters.</title>
        <authorList>
            <person name="Zhang J."/>
        </authorList>
    </citation>
    <scope>NUCLEOTIDE SEQUENCE [LARGE SCALE GENOMIC DNA]</scope>
    <source>
        <strain evidence="5 6">DT12</strain>
    </source>
</reference>
<keyword evidence="2" id="KW-0238">DNA-binding</keyword>
<proteinExistence type="predicted"/>
<dbReference type="InterPro" id="IPR001845">
    <property type="entry name" value="HTH_ArsR_DNA-bd_dom"/>
</dbReference>
<gene>
    <name evidence="5" type="ORF">OS242_08310</name>
</gene>
<dbReference type="PROSITE" id="PS50987">
    <property type="entry name" value="HTH_ARSR_2"/>
    <property type="match status" value="1"/>
</dbReference>
<keyword evidence="1" id="KW-0805">Transcription regulation</keyword>
<dbReference type="InterPro" id="IPR051081">
    <property type="entry name" value="HTH_MetalResp_TranReg"/>
</dbReference>
<dbReference type="Pfam" id="PF01022">
    <property type="entry name" value="HTH_5"/>
    <property type="match status" value="1"/>
</dbReference>
<dbReference type="InterPro" id="IPR036388">
    <property type="entry name" value="WH-like_DNA-bd_sf"/>
</dbReference>
<dbReference type="SUPFAM" id="SSF46785">
    <property type="entry name" value="Winged helix' DNA-binding domain"/>
    <property type="match status" value="1"/>
</dbReference>
<dbReference type="Gene3D" id="1.10.10.10">
    <property type="entry name" value="Winged helix-like DNA-binding domain superfamily/Winged helix DNA-binding domain"/>
    <property type="match status" value="1"/>
</dbReference>
<accession>A0ABT3X0J6</accession>
<dbReference type="RefSeq" id="WP_267151214.1">
    <property type="nucleotide sequence ID" value="NZ_JAPMLT010000003.1"/>
</dbReference>
<evidence type="ECO:0000256" key="1">
    <source>
        <dbReference type="ARBA" id="ARBA00023015"/>
    </source>
</evidence>
<evidence type="ECO:0000256" key="2">
    <source>
        <dbReference type="ARBA" id="ARBA00023125"/>
    </source>
</evidence>
<name>A0ABT3X0J6_9BACL</name>
<dbReference type="SMART" id="SM00418">
    <property type="entry name" value="HTH_ARSR"/>
    <property type="match status" value="1"/>
</dbReference>
<organism evidence="5 6">
    <name type="scientific">Tumebacillus lacus</name>
    <dbReference type="NCBI Taxonomy" id="2995335"/>
    <lineage>
        <taxon>Bacteria</taxon>
        <taxon>Bacillati</taxon>
        <taxon>Bacillota</taxon>
        <taxon>Bacilli</taxon>
        <taxon>Bacillales</taxon>
        <taxon>Alicyclobacillaceae</taxon>
        <taxon>Tumebacillus</taxon>
    </lineage>
</organism>
<keyword evidence="6" id="KW-1185">Reference proteome</keyword>
<keyword evidence="3" id="KW-0804">Transcription</keyword>
<protein>
    <submittedName>
        <fullName evidence="5">Metalloregulator ArsR/SmtB family transcription factor</fullName>
    </submittedName>
</protein>
<dbReference type="CDD" id="cd00090">
    <property type="entry name" value="HTH_ARSR"/>
    <property type="match status" value="1"/>
</dbReference>